<keyword evidence="3" id="KW-1003">Cell membrane</keyword>
<keyword evidence="4 7" id="KW-0812">Transmembrane</keyword>
<dbReference type="AlphaFoldDB" id="A0A110B620"/>
<dbReference type="PANTHER" id="PTHR30012">
    <property type="entry name" value="GENERAL SECRETION PATHWAY PROTEIN"/>
    <property type="match status" value="1"/>
</dbReference>
<organism evidence="9 10">
    <name type="scientific">Halorhodospira halochloris</name>
    <name type="common">Ectothiorhodospira halochloris</name>
    <dbReference type="NCBI Taxonomy" id="1052"/>
    <lineage>
        <taxon>Bacteria</taxon>
        <taxon>Pseudomonadati</taxon>
        <taxon>Pseudomonadota</taxon>
        <taxon>Gammaproteobacteria</taxon>
        <taxon>Chromatiales</taxon>
        <taxon>Ectothiorhodospiraceae</taxon>
        <taxon>Halorhodospira</taxon>
    </lineage>
</organism>
<gene>
    <name evidence="9" type="ORF">HH1059_17250</name>
</gene>
<dbReference type="KEGG" id="hhk:HH1059_17250"/>
<evidence type="ECO:0000256" key="4">
    <source>
        <dbReference type="ARBA" id="ARBA00022692"/>
    </source>
</evidence>
<evidence type="ECO:0000313" key="9">
    <source>
        <dbReference type="EMBL" id="BAU58437.1"/>
    </source>
</evidence>
<dbReference type="PANTHER" id="PTHR30012:SF0">
    <property type="entry name" value="TYPE II SECRETION SYSTEM PROTEIN F-RELATED"/>
    <property type="match status" value="1"/>
</dbReference>
<protein>
    <submittedName>
        <fullName evidence="9">General secretion pathway protein F</fullName>
    </submittedName>
</protein>
<comment type="similarity">
    <text evidence="2">Belongs to the GSP F family.</text>
</comment>
<evidence type="ECO:0000313" key="10">
    <source>
        <dbReference type="Proteomes" id="UP000218890"/>
    </source>
</evidence>
<dbReference type="InterPro" id="IPR018076">
    <property type="entry name" value="T2SS_GspF_dom"/>
</dbReference>
<dbReference type="InterPro" id="IPR003004">
    <property type="entry name" value="GspF/PilC"/>
</dbReference>
<evidence type="ECO:0000256" key="3">
    <source>
        <dbReference type="ARBA" id="ARBA00022475"/>
    </source>
</evidence>
<dbReference type="EMBL" id="AP017372">
    <property type="protein sequence ID" value="BAU58437.1"/>
    <property type="molecule type" value="Genomic_DNA"/>
</dbReference>
<sequence length="399" mass="42955">MSSYNWRGIDWRGKELSGTCSADSAQLLHLALQQRGIEPLSIHRRLWPSPTRYREAQNPRKRSATLRRIAAVLEAGTRLDRALRIIAAQEPNPTLRNGLRDARHGVEHGHSITLALGNAMPGLSSTHLAILQAGERSGDIISALQGVADELDRQADLVAQLRRAATYPAVVASAATALITMMLLFVVPRFEVAFGQANQDLPIPTRLVMGAADIFAASLPVLIALLGITLAAALLYRRLYPHSNAAYDLLGRLPWSAGIVNDANMSRWYGTLSRLLGAGIALLEALPLASRTCKCTATAKSLEHIERAIGGGERFAPAVQLYLPQARSSAQLIAIGEESGRLGEMLGICANEHQQSLEQRIQRGAAVIEPALIVFMGIVTAGIVAALYLPIFQLGATIN</sequence>
<evidence type="ECO:0000256" key="1">
    <source>
        <dbReference type="ARBA" id="ARBA00004651"/>
    </source>
</evidence>
<feature type="transmembrane region" description="Helical" evidence="7">
    <location>
        <begin position="370"/>
        <end position="391"/>
    </location>
</feature>
<dbReference type="GO" id="GO:0005886">
    <property type="term" value="C:plasma membrane"/>
    <property type="evidence" value="ECO:0007669"/>
    <property type="project" value="UniProtKB-SubCell"/>
</dbReference>
<dbReference type="Pfam" id="PF00482">
    <property type="entry name" value="T2SSF"/>
    <property type="match status" value="2"/>
</dbReference>
<dbReference type="RefSeq" id="WP_096409801.1">
    <property type="nucleotide sequence ID" value="NZ_AP017372.2"/>
</dbReference>
<accession>A0A110B620</accession>
<feature type="transmembrane region" description="Helical" evidence="7">
    <location>
        <begin position="207"/>
        <end position="236"/>
    </location>
</feature>
<evidence type="ECO:0000256" key="5">
    <source>
        <dbReference type="ARBA" id="ARBA00022989"/>
    </source>
</evidence>
<dbReference type="Gene3D" id="1.20.81.30">
    <property type="entry name" value="Type II secretion system (T2SS), domain F"/>
    <property type="match status" value="2"/>
</dbReference>
<dbReference type="OrthoDB" id="9805682at2"/>
<dbReference type="InterPro" id="IPR042094">
    <property type="entry name" value="T2SS_GspF_sf"/>
</dbReference>
<proteinExistence type="inferred from homology"/>
<dbReference type="Proteomes" id="UP000218890">
    <property type="component" value="Chromosome"/>
</dbReference>
<evidence type="ECO:0000259" key="8">
    <source>
        <dbReference type="Pfam" id="PF00482"/>
    </source>
</evidence>
<feature type="domain" description="Type II secretion system protein GspF" evidence="8">
    <location>
        <begin position="66"/>
        <end position="188"/>
    </location>
</feature>
<reference evidence="9" key="1">
    <citation type="submission" date="2016-02" db="EMBL/GenBank/DDBJ databases">
        <title>Halorhodospira halochloris DSM-1059 complete genome, version 2.</title>
        <authorList>
            <person name="Tsukatani Y."/>
        </authorList>
    </citation>
    <scope>NUCLEOTIDE SEQUENCE</scope>
    <source>
        <strain evidence="9">DSM 1059</strain>
    </source>
</reference>
<evidence type="ECO:0000256" key="7">
    <source>
        <dbReference type="SAM" id="Phobius"/>
    </source>
</evidence>
<feature type="transmembrane region" description="Helical" evidence="7">
    <location>
        <begin position="167"/>
        <end position="187"/>
    </location>
</feature>
<evidence type="ECO:0000256" key="6">
    <source>
        <dbReference type="ARBA" id="ARBA00023136"/>
    </source>
</evidence>
<evidence type="ECO:0000256" key="2">
    <source>
        <dbReference type="ARBA" id="ARBA00005745"/>
    </source>
</evidence>
<keyword evidence="5 7" id="KW-1133">Transmembrane helix</keyword>
<comment type="subcellular location">
    <subcellularLocation>
        <location evidence="1">Cell membrane</location>
        <topology evidence="1">Multi-pass membrane protein</topology>
    </subcellularLocation>
</comment>
<feature type="domain" description="Type II secretion system protein GspF" evidence="8">
    <location>
        <begin position="270"/>
        <end position="390"/>
    </location>
</feature>
<name>A0A110B620_HALHR</name>
<keyword evidence="6 7" id="KW-0472">Membrane</keyword>
<keyword evidence="10" id="KW-1185">Reference proteome</keyword>
<dbReference type="PRINTS" id="PR00812">
    <property type="entry name" value="BCTERIALGSPF"/>
</dbReference>